<accession>A0ABR8G1E5</accession>
<evidence type="ECO:0000313" key="3">
    <source>
        <dbReference type="Proteomes" id="UP000603457"/>
    </source>
</evidence>
<keyword evidence="1" id="KW-0812">Transmembrane</keyword>
<evidence type="ECO:0000256" key="1">
    <source>
        <dbReference type="SAM" id="Phobius"/>
    </source>
</evidence>
<sequence>MILEYPCVIFSEGVTDFSWRGCTNAFFQVAATLLFYYFWIVKISRIILQELILLIKLAIALKPFIGN</sequence>
<comment type="caution">
    <text evidence="2">The sequence shown here is derived from an EMBL/GenBank/DDBJ whole genome shotgun (WGS) entry which is preliminary data.</text>
</comment>
<proteinExistence type="predicted"/>
<dbReference type="RefSeq" id="WP_190969735.1">
    <property type="nucleotide sequence ID" value="NZ_JACJTB010000036.1"/>
</dbReference>
<organism evidence="2 3">
    <name type="scientific">Nostoc spongiaeforme FACHB-130</name>
    <dbReference type="NCBI Taxonomy" id="1357510"/>
    <lineage>
        <taxon>Bacteria</taxon>
        <taxon>Bacillati</taxon>
        <taxon>Cyanobacteriota</taxon>
        <taxon>Cyanophyceae</taxon>
        <taxon>Nostocales</taxon>
        <taxon>Nostocaceae</taxon>
        <taxon>Nostoc</taxon>
    </lineage>
</organism>
<feature type="transmembrane region" description="Helical" evidence="1">
    <location>
        <begin position="17"/>
        <end position="39"/>
    </location>
</feature>
<keyword evidence="3" id="KW-1185">Reference proteome</keyword>
<reference evidence="2 3" key="1">
    <citation type="journal article" date="2020" name="ISME J.">
        <title>Comparative genomics reveals insights into cyanobacterial evolution and habitat adaptation.</title>
        <authorList>
            <person name="Chen M.Y."/>
            <person name="Teng W.K."/>
            <person name="Zhao L."/>
            <person name="Hu C.X."/>
            <person name="Zhou Y.K."/>
            <person name="Han B.P."/>
            <person name="Song L.R."/>
            <person name="Shu W.S."/>
        </authorList>
    </citation>
    <scope>NUCLEOTIDE SEQUENCE [LARGE SCALE GENOMIC DNA]</scope>
    <source>
        <strain evidence="2 3">FACHB-130</strain>
    </source>
</reference>
<gene>
    <name evidence="2" type="ORF">H6G74_22350</name>
</gene>
<keyword evidence="1" id="KW-0472">Membrane</keyword>
<protein>
    <submittedName>
        <fullName evidence="2">Uncharacterized protein</fullName>
    </submittedName>
</protein>
<evidence type="ECO:0000313" key="2">
    <source>
        <dbReference type="EMBL" id="MBD2597047.1"/>
    </source>
</evidence>
<name>A0ABR8G1E5_9NOSO</name>
<keyword evidence="1" id="KW-1133">Transmembrane helix</keyword>
<dbReference type="EMBL" id="JACJTB010000036">
    <property type="protein sequence ID" value="MBD2597047.1"/>
    <property type="molecule type" value="Genomic_DNA"/>
</dbReference>
<dbReference type="Proteomes" id="UP000603457">
    <property type="component" value="Unassembled WGS sequence"/>
</dbReference>